<organism evidence="1 2">
    <name type="scientific">Bacteroides faecichinchillae</name>
    <dbReference type="NCBI Taxonomy" id="871325"/>
    <lineage>
        <taxon>Bacteria</taxon>
        <taxon>Pseudomonadati</taxon>
        <taxon>Bacteroidota</taxon>
        <taxon>Bacteroidia</taxon>
        <taxon>Bacteroidales</taxon>
        <taxon>Bacteroidaceae</taxon>
        <taxon>Bacteroides</taxon>
    </lineage>
</organism>
<dbReference type="AlphaFoldDB" id="A0A1M4WJ26"/>
<evidence type="ECO:0000313" key="2">
    <source>
        <dbReference type="Proteomes" id="UP000184436"/>
    </source>
</evidence>
<proteinExistence type="predicted"/>
<evidence type="ECO:0000313" key="1">
    <source>
        <dbReference type="EMBL" id="SHE81073.1"/>
    </source>
</evidence>
<gene>
    <name evidence="1" type="ORF">SAMN05444349_106116</name>
</gene>
<dbReference type="PANTHER" id="PTHR38479">
    <property type="entry name" value="LMO0824 PROTEIN"/>
    <property type="match status" value="1"/>
</dbReference>
<sequence length="385" mass="44662">MFVNVLKTIKKKTGSIFDLYGVEILFLWIKSTDMNLFTIRLLNQQLLNPQFCRPKELVSWMGAIQAQDYTMVKWAVGMRLKSATIQTVEKALQKGEILRIHVMRPTWHLVAAEDIRWMLKLSAQHIKSANDSYAKGHSLDITEEVYTKSNNLLEKILCGKKSLTKQEIAEHFERAGLLADTYHMTRFMARAEVEGIICSGECRGRNHTYMLLEERVPPVPEITKDEALARLARNYFRSHAPAVLQDFIWWSGLSISEAKQAIYLIESEMITEQWNSQTWYIHNSCRTRGKIADSLHLLPPYDEYLLGYKDRTDVLPKEFYPKAFTNNGLFYPVLLHEGQIIGNWNKSVKKGVINLKHSFFQENVCLEESLLSNAKDRYKQYLSFL</sequence>
<dbReference type="Pfam" id="PF06224">
    <property type="entry name" value="AlkZ-like"/>
    <property type="match status" value="1"/>
</dbReference>
<dbReference type="InterPro" id="IPR009351">
    <property type="entry name" value="AlkZ-like"/>
</dbReference>
<dbReference type="EMBL" id="FQVD01000006">
    <property type="protein sequence ID" value="SHE81073.1"/>
    <property type="molecule type" value="Genomic_DNA"/>
</dbReference>
<accession>A0A1M4WJ26</accession>
<dbReference type="PANTHER" id="PTHR38479:SF2">
    <property type="entry name" value="WINGED HELIX DNA-BINDING DOMAIN-CONTAINING PROTEIN"/>
    <property type="match status" value="1"/>
</dbReference>
<dbReference type="Proteomes" id="UP000184436">
    <property type="component" value="Unassembled WGS sequence"/>
</dbReference>
<keyword evidence="1" id="KW-0238">DNA-binding</keyword>
<dbReference type="GO" id="GO:0003677">
    <property type="term" value="F:DNA binding"/>
    <property type="evidence" value="ECO:0007669"/>
    <property type="project" value="UniProtKB-KW"/>
</dbReference>
<keyword evidence="2" id="KW-1185">Reference proteome</keyword>
<protein>
    <submittedName>
        <fullName evidence="1">Winged helix DNA-binding domain-containing protein</fullName>
    </submittedName>
</protein>
<reference evidence="1 2" key="1">
    <citation type="submission" date="2016-11" db="EMBL/GenBank/DDBJ databases">
        <authorList>
            <person name="Jaros S."/>
            <person name="Januszkiewicz K."/>
            <person name="Wedrychowicz H."/>
        </authorList>
    </citation>
    <scope>NUCLEOTIDE SEQUENCE [LARGE SCALE GENOMIC DNA]</scope>
    <source>
        <strain evidence="1 2">DSM 26883</strain>
    </source>
</reference>
<name>A0A1M4WJ26_9BACE</name>
<dbReference type="STRING" id="871325.SAMN05444349_106116"/>